<dbReference type="EMBL" id="BMRB01000002">
    <property type="protein sequence ID" value="GGS38156.1"/>
    <property type="molecule type" value="Genomic_DNA"/>
</dbReference>
<dbReference type="AlphaFoldDB" id="A0A918GIG8"/>
<dbReference type="PANTHER" id="PTHR13174">
    <property type="entry name" value="D-GLUCURONYL C5-EPIMERASE"/>
    <property type="match status" value="1"/>
</dbReference>
<gene>
    <name evidence="2" type="ORF">GCM10010171_36330</name>
</gene>
<dbReference type="GO" id="GO:0005975">
    <property type="term" value="P:carbohydrate metabolic process"/>
    <property type="evidence" value="ECO:0007669"/>
    <property type="project" value="InterPro"/>
</dbReference>
<dbReference type="Pfam" id="PF06662">
    <property type="entry name" value="C5-epim_C"/>
    <property type="match status" value="1"/>
</dbReference>
<dbReference type="RefSeq" id="WP_189211554.1">
    <property type="nucleotide sequence ID" value="NZ_BMRB01000002.1"/>
</dbReference>
<feature type="domain" description="D-glucuronyl C5-epimerase C-terminal" evidence="1">
    <location>
        <begin position="112"/>
        <end position="287"/>
    </location>
</feature>
<dbReference type="InterPro" id="IPR008928">
    <property type="entry name" value="6-hairpin_glycosidase_sf"/>
</dbReference>
<dbReference type="GO" id="GO:0015012">
    <property type="term" value="P:heparan sulfate proteoglycan biosynthetic process"/>
    <property type="evidence" value="ECO:0007669"/>
    <property type="project" value="InterPro"/>
</dbReference>
<protein>
    <recommendedName>
        <fullName evidence="1">D-glucuronyl C5-epimerase C-terminal domain-containing protein</fullName>
    </recommendedName>
</protein>
<dbReference type="SUPFAM" id="SSF48208">
    <property type="entry name" value="Six-hairpin glycosidases"/>
    <property type="match status" value="1"/>
</dbReference>
<dbReference type="GO" id="GO:0047464">
    <property type="term" value="F:heparosan-N-sulfate-glucuronate 5-epimerase activity"/>
    <property type="evidence" value="ECO:0007669"/>
    <property type="project" value="InterPro"/>
</dbReference>
<sequence>METRSEAMARPPLGTYAKTSYTPRPLDWESLPYNSSTLNGYDQDVPRDASGVRMYLLDGVLYDHPVAQAQDALMALSDYHLSGEARYLNRAVLDAQRLIDRRVLSDGAWYYPYPFDFLLHGDSREVMRAPWFSGMAQGQALSLFTRLHQVTGEQRWLAAAHATFASFRNAPVEGLPSVVDVDAAGYLWLEEYPRWPMSTSDRALNGHVFAVFGLYDYQRLTGDQTALDLWNGALAHTRWYLDHGFRSPQYISHYCLAHPWVLSAKYHEIHWNQMLLLHAGTGDAAWSRSADLLRADYPPPAVGGTVKFAAGSHTGYKFSASGEITASKTIDLNAPSSAPADLRQRIKGRDIMLRITAGGLAGYWVPENYPRTGLAGIKLSLTYPLPRTVMIPAGTWSAYQFDSAGTPTASRTITPDRTTSAPFSTSATINGRWHILVTAGSLAGYWLPAQGLTLL</sequence>
<reference evidence="2" key="1">
    <citation type="journal article" date="2014" name="Int. J. Syst. Evol. Microbiol.">
        <title>Complete genome sequence of Corynebacterium casei LMG S-19264T (=DSM 44701T), isolated from a smear-ripened cheese.</title>
        <authorList>
            <consortium name="US DOE Joint Genome Institute (JGI-PGF)"/>
            <person name="Walter F."/>
            <person name="Albersmeier A."/>
            <person name="Kalinowski J."/>
            <person name="Ruckert C."/>
        </authorList>
    </citation>
    <scope>NUCLEOTIDE SEQUENCE</scope>
    <source>
        <strain evidence="2">JCM 3276</strain>
    </source>
</reference>
<dbReference type="InterPro" id="IPR010598">
    <property type="entry name" value="C5-epim_C"/>
</dbReference>
<accession>A0A918GIG8</accession>
<comment type="caution">
    <text evidence="2">The sequence shown here is derived from an EMBL/GenBank/DDBJ whole genome shotgun (WGS) entry which is preliminary data.</text>
</comment>
<organism evidence="2 3">
    <name type="scientific">Actinokineospora fastidiosa</name>
    <dbReference type="NCBI Taxonomy" id="1816"/>
    <lineage>
        <taxon>Bacteria</taxon>
        <taxon>Bacillati</taxon>
        <taxon>Actinomycetota</taxon>
        <taxon>Actinomycetes</taxon>
        <taxon>Pseudonocardiales</taxon>
        <taxon>Pseudonocardiaceae</taxon>
        <taxon>Actinokineospora</taxon>
    </lineage>
</organism>
<proteinExistence type="predicted"/>
<dbReference type="PANTHER" id="PTHR13174:SF3">
    <property type="entry name" value="D-GLUCURONYL C5-EPIMERASE"/>
    <property type="match status" value="1"/>
</dbReference>
<reference evidence="2" key="2">
    <citation type="submission" date="2020-09" db="EMBL/GenBank/DDBJ databases">
        <authorList>
            <person name="Sun Q."/>
            <person name="Ohkuma M."/>
        </authorList>
    </citation>
    <scope>NUCLEOTIDE SEQUENCE</scope>
    <source>
        <strain evidence="2">JCM 3276</strain>
    </source>
</reference>
<evidence type="ECO:0000259" key="1">
    <source>
        <dbReference type="Pfam" id="PF06662"/>
    </source>
</evidence>
<evidence type="ECO:0000313" key="3">
    <source>
        <dbReference type="Proteomes" id="UP000660680"/>
    </source>
</evidence>
<evidence type="ECO:0000313" key="2">
    <source>
        <dbReference type="EMBL" id="GGS38156.1"/>
    </source>
</evidence>
<keyword evidence="3" id="KW-1185">Reference proteome</keyword>
<dbReference type="Proteomes" id="UP000660680">
    <property type="component" value="Unassembled WGS sequence"/>
</dbReference>
<name>A0A918GIG8_9PSEU</name>
<dbReference type="InterPro" id="IPR039721">
    <property type="entry name" value="C5-epimerase"/>
</dbReference>